<feature type="compositionally biased region" description="Low complexity" evidence="1">
    <location>
        <begin position="29"/>
        <end position="43"/>
    </location>
</feature>
<dbReference type="HOGENOM" id="CLU_2307607_0_0_1"/>
<protein>
    <submittedName>
        <fullName evidence="2">Uncharacterized protein</fullName>
    </submittedName>
</protein>
<evidence type="ECO:0000313" key="3">
    <source>
        <dbReference type="Proteomes" id="UP000054266"/>
    </source>
</evidence>
<name>A0A0D2G0E6_9EURO</name>
<dbReference type="Proteomes" id="UP000054266">
    <property type="component" value="Unassembled WGS sequence"/>
</dbReference>
<feature type="compositionally biased region" description="Polar residues" evidence="1">
    <location>
        <begin position="78"/>
        <end position="93"/>
    </location>
</feature>
<dbReference type="AlphaFoldDB" id="A0A0D2G0E6"/>
<reference evidence="2 3" key="1">
    <citation type="submission" date="2015-01" db="EMBL/GenBank/DDBJ databases">
        <title>The Genome Sequence of Capronia semiimmersa CBS27337.</title>
        <authorList>
            <consortium name="The Broad Institute Genomics Platform"/>
            <person name="Cuomo C."/>
            <person name="de Hoog S."/>
            <person name="Gorbushina A."/>
            <person name="Stielow B."/>
            <person name="Teixiera M."/>
            <person name="Abouelleil A."/>
            <person name="Chapman S.B."/>
            <person name="Priest M."/>
            <person name="Young S.K."/>
            <person name="Wortman J."/>
            <person name="Nusbaum C."/>
            <person name="Birren B."/>
        </authorList>
    </citation>
    <scope>NUCLEOTIDE SEQUENCE [LARGE SCALE GENOMIC DNA]</scope>
    <source>
        <strain evidence="2 3">CBS 27337</strain>
    </source>
</reference>
<organism evidence="2 3">
    <name type="scientific">Phialophora macrospora</name>
    <dbReference type="NCBI Taxonomy" id="1851006"/>
    <lineage>
        <taxon>Eukaryota</taxon>
        <taxon>Fungi</taxon>
        <taxon>Dikarya</taxon>
        <taxon>Ascomycota</taxon>
        <taxon>Pezizomycotina</taxon>
        <taxon>Eurotiomycetes</taxon>
        <taxon>Chaetothyriomycetidae</taxon>
        <taxon>Chaetothyriales</taxon>
        <taxon>Herpotrichiellaceae</taxon>
        <taxon>Phialophora</taxon>
    </lineage>
</organism>
<accession>A0A0D2G0E6</accession>
<proteinExistence type="predicted"/>
<feature type="region of interest" description="Disordered" evidence="1">
    <location>
        <begin position="20"/>
        <end position="47"/>
    </location>
</feature>
<feature type="region of interest" description="Disordered" evidence="1">
    <location>
        <begin position="77"/>
        <end position="103"/>
    </location>
</feature>
<gene>
    <name evidence="2" type="ORF">PV04_00435</name>
</gene>
<evidence type="ECO:0000256" key="1">
    <source>
        <dbReference type="SAM" id="MobiDB-lite"/>
    </source>
</evidence>
<sequence length="103" mass="11810">MSQLRTSQRYYAEYERALEKAVERPKSSPPSTTSLRTSSATSLQPTSPVAEWCHQMHMIQNRKYQWCEGCYPRPAPPTSTVKVPSQKVLQQSRRANEPGHAYQ</sequence>
<dbReference type="EMBL" id="KN846956">
    <property type="protein sequence ID" value="KIW72225.1"/>
    <property type="molecule type" value="Genomic_DNA"/>
</dbReference>
<evidence type="ECO:0000313" key="2">
    <source>
        <dbReference type="EMBL" id="KIW72225.1"/>
    </source>
</evidence>
<keyword evidence="3" id="KW-1185">Reference proteome</keyword>